<evidence type="ECO:0000313" key="3">
    <source>
        <dbReference type="Proteomes" id="UP001449657"/>
    </source>
</evidence>
<evidence type="ECO:0000313" key="2">
    <source>
        <dbReference type="EMBL" id="WZN47719.1"/>
    </source>
</evidence>
<proteinExistence type="predicted"/>
<keyword evidence="3" id="KW-1185">Reference proteome</keyword>
<evidence type="ECO:0008006" key="4">
    <source>
        <dbReference type="Google" id="ProtNLM"/>
    </source>
</evidence>
<dbReference type="InterPro" id="IPR036709">
    <property type="entry name" value="Autotransporte_beta_dom_sf"/>
</dbReference>
<accession>A0ABZ2ZB45</accession>
<feature type="compositionally biased region" description="Polar residues" evidence="1">
    <location>
        <begin position="128"/>
        <end position="146"/>
    </location>
</feature>
<dbReference type="SUPFAM" id="SSF103515">
    <property type="entry name" value="Autotransporter"/>
    <property type="match status" value="1"/>
</dbReference>
<dbReference type="Proteomes" id="UP001449657">
    <property type="component" value="Chromosome"/>
</dbReference>
<evidence type="ECO:0000256" key="1">
    <source>
        <dbReference type="SAM" id="MobiDB-lite"/>
    </source>
</evidence>
<feature type="region of interest" description="Disordered" evidence="1">
    <location>
        <begin position="128"/>
        <end position="151"/>
    </location>
</feature>
<sequence length="223" mass="24650">MPKELAAGQAPPSRAPYSSGGLSLRLATSFSTGSAFGAGLFVEYSVRLGNRTVLRPYAGVQYFSGKEQEYQLPYYKPTRQDSAVRFPADSGHTRYILRNTSYAVVGLPVAITLRNWELSTGISASFRAGQSGTSQNVYEPSGSNFDPQKETPDFRRSGVPGSFGISWQAGADYRLSTHWRIGAQYQLRFAESASSTRFTLQPAHPSPGKQLISLHLRYYFRKK</sequence>
<protein>
    <recommendedName>
        <fullName evidence="4">Outer membrane protein beta-barrel domain-containing protein</fullName>
    </recommendedName>
</protein>
<name>A0ABZ2ZB45_9BACT</name>
<dbReference type="Gene3D" id="2.40.128.130">
    <property type="entry name" value="Autotransporter beta-domain"/>
    <property type="match status" value="1"/>
</dbReference>
<dbReference type="RefSeq" id="WP_341842344.1">
    <property type="nucleotide sequence ID" value="NZ_CP149792.1"/>
</dbReference>
<gene>
    <name evidence="2" type="ORF">WJU22_05965</name>
</gene>
<reference evidence="2 3" key="1">
    <citation type="submission" date="2024-03" db="EMBL/GenBank/DDBJ databases">
        <title>Chitinophaga caseinilytica sp. nov., a casein hydrolysing bacterium isolated from forest soil.</title>
        <authorList>
            <person name="Lee D.S."/>
            <person name="Han D.M."/>
            <person name="Baek J.H."/>
            <person name="Choi D.G."/>
            <person name="Jeon J.H."/>
            <person name="Jeon C.O."/>
        </authorList>
    </citation>
    <scope>NUCLEOTIDE SEQUENCE [LARGE SCALE GENOMIC DNA]</scope>
    <source>
        <strain evidence="2 3">KACC 19118</strain>
    </source>
</reference>
<dbReference type="EMBL" id="CP150096">
    <property type="protein sequence ID" value="WZN47719.1"/>
    <property type="molecule type" value="Genomic_DNA"/>
</dbReference>
<organism evidence="2 3">
    <name type="scientific">Chitinophaga caseinilytica</name>
    <dbReference type="NCBI Taxonomy" id="2267521"/>
    <lineage>
        <taxon>Bacteria</taxon>
        <taxon>Pseudomonadati</taxon>
        <taxon>Bacteroidota</taxon>
        <taxon>Chitinophagia</taxon>
        <taxon>Chitinophagales</taxon>
        <taxon>Chitinophagaceae</taxon>
        <taxon>Chitinophaga</taxon>
    </lineage>
</organism>